<dbReference type="InterPro" id="IPR029062">
    <property type="entry name" value="Class_I_gatase-like"/>
</dbReference>
<gene>
    <name evidence="2" type="ORF">GCM10011571_27260</name>
</gene>
<keyword evidence="1" id="KW-0732">Signal</keyword>
<sequence>MQWRRGFVACLVICSMVLLLAACNDDPPDPPNPPNPGDPGARGDKVLFDAGHAQTAGNADWTVEGGYSEFADALKKKGFEVDSVTTTIRPDSLKDAAVLILPEPNKNYTPEEKSAIDRFVQEGGGVYFIGDHIDSDRDHDGWDSVEIFNGYQKGKGNSSEGWVGKTYGFTFNESSFSEDPIRNIRQTPLTKGVDEVGSWAGTTIHVTDHKKVEEDIQPSGQKDPYHIHGTVGKGRFAALGDSSPYDDGKGEPGDRLHPNWFDYDHPALAVNTVEWLAEKK</sequence>
<dbReference type="PROSITE" id="PS51257">
    <property type="entry name" value="PROKAR_LIPOPROTEIN"/>
    <property type="match status" value="1"/>
</dbReference>
<protein>
    <submittedName>
        <fullName evidence="2">Uncharacterized protein</fullName>
    </submittedName>
</protein>
<comment type="caution">
    <text evidence="2">The sequence shown here is derived from an EMBL/GenBank/DDBJ whole genome shotgun (WGS) entry which is preliminary data.</text>
</comment>
<dbReference type="AlphaFoldDB" id="A0A8J2VC89"/>
<dbReference type="RefSeq" id="WP_188648443.1">
    <property type="nucleotide sequence ID" value="NZ_BMHQ01000010.1"/>
</dbReference>
<proteinExistence type="predicted"/>
<feature type="signal peptide" evidence="1">
    <location>
        <begin position="1"/>
        <end position="21"/>
    </location>
</feature>
<dbReference type="Proteomes" id="UP000625210">
    <property type="component" value="Unassembled WGS sequence"/>
</dbReference>
<reference evidence="2" key="2">
    <citation type="submission" date="2020-09" db="EMBL/GenBank/DDBJ databases">
        <authorList>
            <person name="Sun Q."/>
            <person name="Zhou Y."/>
        </authorList>
    </citation>
    <scope>NUCLEOTIDE SEQUENCE</scope>
    <source>
        <strain evidence="2">CGMCC 1.15179</strain>
    </source>
</reference>
<reference evidence="2" key="1">
    <citation type="journal article" date="2014" name="Int. J. Syst. Evol. Microbiol.">
        <title>Complete genome sequence of Corynebacterium casei LMG S-19264T (=DSM 44701T), isolated from a smear-ripened cheese.</title>
        <authorList>
            <consortium name="US DOE Joint Genome Institute (JGI-PGF)"/>
            <person name="Walter F."/>
            <person name="Albersmeier A."/>
            <person name="Kalinowski J."/>
            <person name="Ruckert C."/>
        </authorList>
    </citation>
    <scope>NUCLEOTIDE SEQUENCE</scope>
    <source>
        <strain evidence="2">CGMCC 1.15179</strain>
    </source>
</reference>
<keyword evidence="3" id="KW-1185">Reference proteome</keyword>
<dbReference type="EMBL" id="BMHQ01000010">
    <property type="protein sequence ID" value="GGE23758.1"/>
    <property type="molecule type" value="Genomic_DNA"/>
</dbReference>
<accession>A0A8J2VC89</accession>
<evidence type="ECO:0000313" key="2">
    <source>
        <dbReference type="EMBL" id="GGE23758.1"/>
    </source>
</evidence>
<name>A0A8J2VC89_9BACL</name>
<evidence type="ECO:0000256" key="1">
    <source>
        <dbReference type="SAM" id="SignalP"/>
    </source>
</evidence>
<dbReference type="Gene3D" id="3.40.50.880">
    <property type="match status" value="1"/>
</dbReference>
<organism evidence="2 3">
    <name type="scientific">Marinithermofilum abyssi</name>
    <dbReference type="NCBI Taxonomy" id="1571185"/>
    <lineage>
        <taxon>Bacteria</taxon>
        <taxon>Bacillati</taxon>
        <taxon>Bacillota</taxon>
        <taxon>Bacilli</taxon>
        <taxon>Bacillales</taxon>
        <taxon>Thermoactinomycetaceae</taxon>
        <taxon>Marinithermofilum</taxon>
    </lineage>
</organism>
<evidence type="ECO:0000313" key="3">
    <source>
        <dbReference type="Proteomes" id="UP000625210"/>
    </source>
</evidence>
<dbReference type="CDD" id="cd03143">
    <property type="entry name" value="A4_beta-galactosidase_middle_domain"/>
    <property type="match status" value="1"/>
</dbReference>
<feature type="chain" id="PRO_5035173878" evidence="1">
    <location>
        <begin position="22"/>
        <end position="280"/>
    </location>
</feature>
<dbReference type="SUPFAM" id="SSF52317">
    <property type="entry name" value="Class I glutamine amidotransferase-like"/>
    <property type="match status" value="1"/>
</dbReference>